<dbReference type="RefSeq" id="WP_081793225.1">
    <property type="nucleotide sequence ID" value="NZ_AWQS01000002.1"/>
</dbReference>
<dbReference type="Pfam" id="PF07690">
    <property type="entry name" value="MFS_1"/>
    <property type="match status" value="1"/>
</dbReference>
<gene>
    <name evidence="7" type="ORF">N864_17685</name>
</gene>
<evidence type="ECO:0000313" key="7">
    <source>
        <dbReference type="EMBL" id="EWT07901.1"/>
    </source>
</evidence>
<evidence type="ECO:0000313" key="8">
    <source>
        <dbReference type="Proteomes" id="UP000019494"/>
    </source>
</evidence>
<name>W9GNP7_9MICO</name>
<keyword evidence="3 6" id="KW-0812">Transmembrane</keyword>
<evidence type="ECO:0000256" key="1">
    <source>
        <dbReference type="ARBA" id="ARBA00004651"/>
    </source>
</evidence>
<evidence type="ECO:0000256" key="3">
    <source>
        <dbReference type="ARBA" id="ARBA00022692"/>
    </source>
</evidence>
<comment type="caution">
    <text evidence="7">The sequence shown here is derived from an EMBL/GenBank/DDBJ whole genome shotgun (WGS) entry which is preliminary data.</text>
</comment>
<evidence type="ECO:0000256" key="4">
    <source>
        <dbReference type="ARBA" id="ARBA00022989"/>
    </source>
</evidence>
<dbReference type="PANTHER" id="PTHR23513">
    <property type="entry name" value="INTEGRAL MEMBRANE EFFLUX PROTEIN-RELATED"/>
    <property type="match status" value="1"/>
</dbReference>
<keyword evidence="8" id="KW-1185">Reference proteome</keyword>
<protein>
    <submittedName>
        <fullName evidence="7">MFS transporter</fullName>
    </submittedName>
</protein>
<feature type="transmembrane region" description="Helical" evidence="6">
    <location>
        <begin position="267"/>
        <end position="293"/>
    </location>
</feature>
<dbReference type="PANTHER" id="PTHR23513:SF17">
    <property type="entry name" value="MEMBRANE PROTEIN"/>
    <property type="match status" value="1"/>
</dbReference>
<comment type="subcellular location">
    <subcellularLocation>
        <location evidence="1">Cell membrane</location>
        <topology evidence="1">Multi-pass membrane protein</topology>
    </subcellularLocation>
</comment>
<dbReference type="Gene3D" id="1.20.1250.20">
    <property type="entry name" value="MFS general substrate transporter like domains"/>
    <property type="match status" value="1"/>
</dbReference>
<dbReference type="SUPFAM" id="SSF103473">
    <property type="entry name" value="MFS general substrate transporter"/>
    <property type="match status" value="1"/>
</dbReference>
<accession>W9GNP7</accession>
<dbReference type="GO" id="GO:0022857">
    <property type="term" value="F:transmembrane transporter activity"/>
    <property type="evidence" value="ECO:0007669"/>
    <property type="project" value="InterPro"/>
</dbReference>
<evidence type="ECO:0000256" key="6">
    <source>
        <dbReference type="SAM" id="Phobius"/>
    </source>
</evidence>
<proteinExistence type="predicted"/>
<evidence type="ECO:0000256" key="5">
    <source>
        <dbReference type="ARBA" id="ARBA00023136"/>
    </source>
</evidence>
<sequence length="422" mass="43831">MTFLRALVSLMRLRGFRRLFAARVTSQGSDGIFQVALASHVLFNPEQAASPRAIAAAFAIVLLPYSALGPFVGVLLDRWPRRRTLVVSQLLRAAAIAGVAAFVTGATLSPVLFLLVLLVFSLNRFVLAGFSAALPHVVRREELVEANSIAPTLGSLAYASGGAVGAGVHALGSDVVVVLVATGGTLTAAWVVSRLPFIGPTQEVAGPRLGQVVAAVMRGFVEMVRTLPVRGWLVLALVFLTRLPFGIVLLQALLLSRGPLSGAGGTGFLRFGVAAAASAVGFALAAFVTPWLAGRWSPVPYAAAALALAGAAALGLGWWLTLWSTALLAALVSFGSQSVKICCDTLMQQHVPDSLLGRAFSAYDLVYNGGLVAAAGVGAALLPASGLRAWPVLVTGAVYILLGTRLQPAWRAADRADARRVA</sequence>
<feature type="transmembrane region" description="Helical" evidence="6">
    <location>
        <begin position="232"/>
        <end position="255"/>
    </location>
</feature>
<feature type="transmembrane region" description="Helical" evidence="6">
    <location>
        <begin position="54"/>
        <end position="76"/>
    </location>
</feature>
<feature type="transmembrane region" description="Helical" evidence="6">
    <location>
        <begin position="299"/>
        <end position="332"/>
    </location>
</feature>
<dbReference type="PATRIC" id="fig|584657.3.peg.64"/>
<dbReference type="EMBL" id="AWQS01000002">
    <property type="protein sequence ID" value="EWT07901.1"/>
    <property type="molecule type" value="Genomic_DNA"/>
</dbReference>
<dbReference type="OrthoDB" id="3688258at2"/>
<keyword evidence="5 6" id="KW-0472">Membrane</keyword>
<dbReference type="GO" id="GO:0005886">
    <property type="term" value="C:plasma membrane"/>
    <property type="evidence" value="ECO:0007669"/>
    <property type="project" value="UniProtKB-SubCell"/>
</dbReference>
<feature type="transmembrane region" description="Helical" evidence="6">
    <location>
        <begin position="365"/>
        <end position="383"/>
    </location>
</feature>
<dbReference type="InterPro" id="IPR036259">
    <property type="entry name" value="MFS_trans_sf"/>
</dbReference>
<evidence type="ECO:0000256" key="2">
    <source>
        <dbReference type="ARBA" id="ARBA00022475"/>
    </source>
</evidence>
<reference evidence="8" key="1">
    <citation type="submission" date="2013-08" db="EMBL/GenBank/DDBJ databases">
        <title>Intrasporangium oryzae NRRL B-24470.</title>
        <authorList>
            <person name="Liu H."/>
            <person name="Wang G."/>
        </authorList>
    </citation>
    <scope>NUCLEOTIDE SEQUENCE [LARGE SCALE GENOMIC DNA]</scope>
    <source>
        <strain evidence="8">Q5-1</strain>
    </source>
</reference>
<dbReference type="InterPro" id="IPR011701">
    <property type="entry name" value="MFS"/>
</dbReference>
<dbReference type="Proteomes" id="UP000019494">
    <property type="component" value="Unassembled WGS sequence"/>
</dbReference>
<keyword evidence="4 6" id="KW-1133">Transmembrane helix</keyword>
<dbReference type="AlphaFoldDB" id="W9GNP7"/>
<organism evidence="7 8">
    <name type="scientific">Intrasporangium chromatireducens Q5-1</name>
    <dbReference type="NCBI Taxonomy" id="584657"/>
    <lineage>
        <taxon>Bacteria</taxon>
        <taxon>Bacillati</taxon>
        <taxon>Actinomycetota</taxon>
        <taxon>Actinomycetes</taxon>
        <taxon>Micrococcales</taxon>
        <taxon>Intrasporangiaceae</taxon>
        <taxon>Intrasporangium</taxon>
    </lineage>
</organism>
<keyword evidence="2" id="KW-1003">Cell membrane</keyword>
<feature type="transmembrane region" description="Helical" evidence="6">
    <location>
        <begin position="96"/>
        <end position="120"/>
    </location>
</feature>